<feature type="region of interest" description="Disordered" evidence="1">
    <location>
        <begin position="333"/>
        <end position="379"/>
    </location>
</feature>
<evidence type="ECO:0000313" key="3">
    <source>
        <dbReference type="Proteomes" id="UP000189911"/>
    </source>
</evidence>
<feature type="compositionally biased region" description="Basic and acidic residues" evidence="1">
    <location>
        <begin position="568"/>
        <end position="585"/>
    </location>
</feature>
<dbReference type="EMBL" id="LT598448">
    <property type="protein sequence ID" value="SCU88304.1"/>
    <property type="molecule type" value="Genomic_DNA"/>
</dbReference>
<keyword evidence="3" id="KW-1185">Reference proteome</keyword>
<feature type="region of interest" description="Disordered" evidence="1">
    <location>
        <begin position="268"/>
        <end position="289"/>
    </location>
</feature>
<accession>A0A1G4JDU7</accession>
<feature type="compositionally biased region" description="Low complexity" evidence="1">
    <location>
        <begin position="607"/>
        <end position="621"/>
    </location>
</feature>
<feature type="compositionally biased region" description="Basic residues" evidence="1">
    <location>
        <begin position="725"/>
        <end position="734"/>
    </location>
</feature>
<evidence type="ECO:0000313" key="2">
    <source>
        <dbReference type="EMBL" id="SCU88304.1"/>
    </source>
</evidence>
<feature type="region of interest" description="Disordered" evidence="1">
    <location>
        <begin position="714"/>
        <end position="741"/>
    </location>
</feature>
<proteinExistence type="predicted"/>
<feature type="compositionally biased region" description="Basic and acidic residues" evidence="1">
    <location>
        <begin position="337"/>
        <end position="362"/>
    </location>
</feature>
<feature type="region of interest" description="Disordered" evidence="1">
    <location>
        <begin position="102"/>
        <end position="129"/>
    </location>
</feature>
<feature type="compositionally biased region" description="Basic residues" evidence="1">
    <location>
        <begin position="1"/>
        <end position="11"/>
    </location>
</feature>
<dbReference type="Proteomes" id="UP000189911">
    <property type="component" value="Chromosome D"/>
</dbReference>
<feature type="compositionally biased region" description="Basic and acidic residues" evidence="1">
    <location>
        <begin position="18"/>
        <end position="31"/>
    </location>
</feature>
<sequence>MRSFIKSHRKSSSLDSSPSRHCDKDSTRSSDEYTDNIPQIAPAQLPVLDKQPSQSMSFDSIHKLTNKNKIFSSRIFKKPGNNTFRMGDSTTAPTSPFMSSFRNLSSPETPQSSQFTRQTITVSQSQSDYEMTPTIKGTRLHDWGANSKERSQSVIVLNRNSTSSEASSDVIDSGFGGQVKRKTGSFSSATSSIVEENGGGSFDIQMEKLDELNECEEKHPYFSLRAGNGNKAKNRQARIHSHEDFLSMGKHSNLDLSSFTNTFELTSQGDEHATPTKHSLFNSESEPEDVEISQRFLGLGINRSQASNDDILSINSEMREQSIVTYDRSFEEGDEVSAIHEKPETKDFASEKESPESEKRDFSASSNELSDDESSDASSKFSFEAAGVNGRTASVKYYSKPIPQANVYVDDLYGEEDFDEDMNFFDDDNEDDTEFNHENPKIKQSKNDMSINGFNSIANISDSEDEITAGRVVNGYNDLFDISDDINDIDEKTQSSDHNEDDEGYDYQEDEENYTDDPDDSQSMKKTNLNSYGDIFDLGESDEEQPDINKVGYAYVREKPGESVTRSSYEKDDPSVQSKTENEHQLRELEQSVIHRTKPFGNSLLKSPASNSSTNSHVSSLRSPFSCETKVALPDNLNLSLPPPARSQVLKFHDLSSNLDYEVPGATSNLYFIDESEEDQYNKKNQSDDHYLDEINYLPEDYNFSDDEDYFLNGMESPNSNKKTNSFKKTHSFSRKPNGAVRENAPLNLKLEIKDKVVTFFHSPVNELDANPLIYSTAYESSESNANSPVEDWQKSNPSDPGATPVTPSNSLSRPSPHFSQGNSLSPIQETNLSVDSSPNANDFL</sequence>
<feature type="region of interest" description="Disordered" evidence="1">
    <location>
        <begin position="781"/>
        <end position="845"/>
    </location>
</feature>
<feature type="region of interest" description="Disordered" evidence="1">
    <location>
        <begin position="482"/>
        <end position="528"/>
    </location>
</feature>
<protein>
    <submittedName>
        <fullName evidence="2">LANO_0D01706g1_1</fullName>
    </submittedName>
</protein>
<dbReference type="AlphaFoldDB" id="A0A1G4JDU7"/>
<feature type="compositionally biased region" description="Acidic residues" evidence="1">
    <location>
        <begin position="419"/>
        <end position="433"/>
    </location>
</feature>
<name>A0A1G4JDU7_9SACH</name>
<feature type="region of interest" description="Disordered" evidence="1">
    <location>
        <begin position="419"/>
        <end position="449"/>
    </location>
</feature>
<reference evidence="3" key="1">
    <citation type="submission" date="2016-03" db="EMBL/GenBank/DDBJ databases">
        <authorList>
            <person name="Devillers Hugo."/>
        </authorList>
    </citation>
    <scope>NUCLEOTIDE SEQUENCE [LARGE SCALE GENOMIC DNA]</scope>
</reference>
<feature type="compositionally biased region" description="Polar residues" evidence="1">
    <location>
        <begin position="806"/>
        <end position="845"/>
    </location>
</feature>
<feature type="compositionally biased region" description="Basic and acidic residues" evidence="1">
    <location>
        <begin position="489"/>
        <end position="498"/>
    </location>
</feature>
<organism evidence="2 3">
    <name type="scientific">Lachancea nothofagi CBS 11611</name>
    <dbReference type="NCBI Taxonomy" id="1266666"/>
    <lineage>
        <taxon>Eukaryota</taxon>
        <taxon>Fungi</taxon>
        <taxon>Dikarya</taxon>
        <taxon>Ascomycota</taxon>
        <taxon>Saccharomycotina</taxon>
        <taxon>Saccharomycetes</taxon>
        <taxon>Saccharomycetales</taxon>
        <taxon>Saccharomycetaceae</taxon>
        <taxon>Lachancea</taxon>
    </lineage>
</organism>
<feature type="region of interest" description="Disordered" evidence="1">
    <location>
        <begin position="559"/>
        <end position="585"/>
    </location>
</feature>
<evidence type="ECO:0000256" key="1">
    <source>
        <dbReference type="SAM" id="MobiDB-lite"/>
    </source>
</evidence>
<dbReference type="OrthoDB" id="3973129at2759"/>
<feature type="region of interest" description="Disordered" evidence="1">
    <location>
        <begin position="600"/>
        <end position="621"/>
    </location>
</feature>
<gene>
    <name evidence="2" type="ORF">LANO_0D01706G</name>
</gene>
<feature type="region of interest" description="Disordered" evidence="1">
    <location>
        <begin position="1"/>
        <end position="60"/>
    </location>
</feature>
<feature type="compositionally biased region" description="Acidic residues" evidence="1">
    <location>
        <begin position="499"/>
        <end position="520"/>
    </location>
</feature>